<organism evidence="1 2">
    <name type="scientific">Acaulospora colombiana</name>
    <dbReference type="NCBI Taxonomy" id="27376"/>
    <lineage>
        <taxon>Eukaryota</taxon>
        <taxon>Fungi</taxon>
        <taxon>Fungi incertae sedis</taxon>
        <taxon>Mucoromycota</taxon>
        <taxon>Glomeromycotina</taxon>
        <taxon>Glomeromycetes</taxon>
        <taxon>Diversisporales</taxon>
        <taxon>Acaulosporaceae</taxon>
        <taxon>Acaulospora</taxon>
    </lineage>
</organism>
<sequence length="156" mass="17611">MNKAYSSIVGHTITLCSVVLHVPVYFVRAWVGVESGAVPDPNGAEHWDPSELEVALEVGTEEVDETLVLESEVGSQECSRKGAHFTMKREWVSRKRQYFADEILVQEVSYYEVHIYCSERNRKNREANMMGWKTPSRLAGGSFVTSMEHGGLNCRL</sequence>
<dbReference type="EMBL" id="CAJVPT010009430">
    <property type="protein sequence ID" value="CAG8561574.1"/>
    <property type="molecule type" value="Genomic_DNA"/>
</dbReference>
<name>A0ACA9LZU8_9GLOM</name>
<keyword evidence="2" id="KW-1185">Reference proteome</keyword>
<accession>A0ACA9LZU8</accession>
<dbReference type="Proteomes" id="UP000789525">
    <property type="component" value="Unassembled WGS sequence"/>
</dbReference>
<proteinExistence type="predicted"/>
<comment type="caution">
    <text evidence="1">The sequence shown here is derived from an EMBL/GenBank/DDBJ whole genome shotgun (WGS) entry which is preliminary data.</text>
</comment>
<evidence type="ECO:0000313" key="2">
    <source>
        <dbReference type="Proteomes" id="UP000789525"/>
    </source>
</evidence>
<evidence type="ECO:0000313" key="1">
    <source>
        <dbReference type="EMBL" id="CAG8561574.1"/>
    </source>
</evidence>
<gene>
    <name evidence="1" type="ORF">ACOLOM_LOCUS5256</name>
</gene>
<reference evidence="1" key="1">
    <citation type="submission" date="2021-06" db="EMBL/GenBank/DDBJ databases">
        <authorList>
            <person name="Kallberg Y."/>
            <person name="Tangrot J."/>
            <person name="Rosling A."/>
        </authorList>
    </citation>
    <scope>NUCLEOTIDE SEQUENCE</scope>
    <source>
        <strain evidence="1">CL356</strain>
    </source>
</reference>
<protein>
    <submittedName>
        <fullName evidence="1">2124_t:CDS:1</fullName>
    </submittedName>
</protein>